<dbReference type="GO" id="GO:0007030">
    <property type="term" value="P:Golgi organization"/>
    <property type="evidence" value="ECO:0007669"/>
    <property type="project" value="TreeGrafter"/>
</dbReference>
<protein>
    <recommendedName>
        <fullName evidence="5">GRIP domain-containing protein</fullName>
    </recommendedName>
</protein>
<keyword evidence="3" id="KW-0175">Coiled coil</keyword>
<dbReference type="PANTHER" id="PTHR18921">
    <property type="entry name" value="MYOSIN HEAVY CHAIN - RELATED"/>
    <property type="match status" value="1"/>
</dbReference>
<organism evidence="6 7">
    <name type="scientific">Neurospora tetraspora</name>
    <dbReference type="NCBI Taxonomy" id="94610"/>
    <lineage>
        <taxon>Eukaryota</taxon>
        <taxon>Fungi</taxon>
        <taxon>Dikarya</taxon>
        <taxon>Ascomycota</taxon>
        <taxon>Pezizomycotina</taxon>
        <taxon>Sordariomycetes</taxon>
        <taxon>Sordariomycetidae</taxon>
        <taxon>Sordariales</taxon>
        <taxon>Sordariaceae</taxon>
        <taxon>Neurospora</taxon>
    </lineage>
</organism>
<evidence type="ECO:0000256" key="1">
    <source>
        <dbReference type="ARBA" id="ARBA00004555"/>
    </source>
</evidence>
<sequence length="795" mass="85796">MSIRQLHVYKTDATPRTQPDIRIQKPSNHVVRGSDLQRLEEFGVPTPKHSGQGSDTDAHHDSNGGQSASLTMSPSAPVTQSAGQVSSSPAPLPANKKKKNNKKKSSAAASNNKAKPQEGGGSNAPDAAPDAEVLSDQPPAPPPQQAEVEAAAAEGTEDTEETTLPVEETPASLNTSPKLDQVEAPAEDEDTDAEVPATAADHPESENPPPPPDGDSNPAPDPDPESESESAANPAEDTTATTPTAVVITETNGHAPDGANGHIPNPSTTTTATTMSTTTSPPPTEGSPVTNSTTADETPANTTTTTNNSTDTSAKLEAMSQDRETLRAEVEQLRKQLESIQSTHDEEVSQLRSDLEESEAAKEHAETQYQNLLGRVEKIKETLGERLKRDRARVEELETANEELQQAAQTQEEEAARLREQVAEQAREIDGLRSRTNLSQQNWGKEREDLEREVEHLRSELKKTSAAMGEWEVIAMEERSMREGLEAKATDLEEQLANVREAYERVAEERNTQSQAIDGLQRALQEIQEARKRELREMVESSEEQLAAMKKRAEEADAKAKEAQDARESLQKELERTAPFEKEVKEKNLLIGKLRHEAIVLNDHLTKALKYIKKMKPEETIDRQIVTNHLLQFLSLDRSDPKKFQILQVIAGLLNWTDEQREQAGLARPGGSGGGLGSASSLLRLPTSPFHRTPSSPSLNHDFFSDMSTHNSSTMSPTAGSVREGSGSTGGGGGGRESLADLWAGFLERSVEEASAQPPNKRKDSMSSTGTGNTSGGTHRFGKGGGGEGKGPLGI</sequence>
<feature type="region of interest" description="Disordered" evidence="4">
    <location>
        <begin position="430"/>
        <end position="449"/>
    </location>
</feature>
<evidence type="ECO:0000313" key="7">
    <source>
        <dbReference type="Proteomes" id="UP001278500"/>
    </source>
</evidence>
<dbReference type="PROSITE" id="PS50913">
    <property type="entry name" value="GRIP"/>
    <property type="match status" value="1"/>
</dbReference>
<evidence type="ECO:0000256" key="4">
    <source>
        <dbReference type="SAM" id="MobiDB-lite"/>
    </source>
</evidence>
<dbReference type="Proteomes" id="UP001278500">
    <property type="component" value="Unassembled WGS sequence"/>
</dbReference>
<dbReference type="AlphaFoldDB" id="A0AAE0JFZ2"/>
<reference evidence="6" key="2">
    <citation type="submission" date="2023-06" db="EMBL/GenBank/DDBJ databases">
        <authorList>
            <consortium name="Lawrence Berkeley National Laboratory"/>
            <person name="Haridas S."/>
            <person name="Hensen N."/>
            <person name="Bonometti L."/>
            <person name="Westerberg I."/>
            <person name="Brannstrom I.O."/>
            <person name="Guillou S."/>
            <person name="Cros-Aarteil S."/>
            <person name="Calhoun S."/>
            <person name="Kuo A."/>
            <person name="Mondo S."/>
            <person name="Pangilinan J."/>
            <person name="Riley R."/>
            <person name="Labutti K."/>
            <person name="Andreopoulos B."/>
            <person name="Lipzen A."/>
            <person name="Chen C."/>
            <person name="Yanf M."/>
            <person name="Daum C."/>
            <person name="Ng V."/>
            <person name="Clum A."/>
            <person name="Steindorff A."/>
            <person name="Ohm R."/>
            <person name="Martin F."/>
            <person name="Silar P."/>
            <person name="Natvig D."/>
            <person name="Lalanne C."/>
            <person name="Gautier V."/>
            <person name="Ament-Velasquez S.L."/>
            <person name="Kruys A."/>
            <person name="Hutchinson M.I."/>
            <person name="Powell A.J."/>
            <person name="Barry K."/>
            <person name="Miller A.N."/>
            <person name="Grigoriev I.V."/>
            <person name="Debuchy R."/>
            <person name="Gladieux P."/>
            <person name="Thoren M.H."/>
            <person name="Johannesson H."/>
        </authorList>
    </citation>
    <scope>NUCLEOTIDE SEQUENCE</scope>
    <source>
        <strain evidence="6">CBS 560.94</strain>
    </source>
</reference>
<proteinExistence type="predicted"/>
<evidence type="ECO:0000313" key="6">
    <source>
        <dbReference type="EMBL" id="KAK3345445.1"/>
    </source>
</evidence>
<feature type="compositionally biased region" description="Low complexity" evidence="4">
    <location>
        <begin position="286"/>
        <end position="313"/>
    </location>
</feature>
<feature type="compositionally biased region" description="Low complexity" evidence="4">
    <location>
        <begin position="264"/>
        <end position="279"/>
    </location>
</feature>
<feature type="compositionally biased region" description="Polar residues" evidence="4">
    <location>
        <begin position="706"/>
        <end position="719"/>
    </location>
</feature>
<dbReference type="InterPro" id="IPR000237">
    <property type="entry name" value="GRIP_dom"/>
</dbReference>
<feature type="compositionally biased region" description="Low complexity" evidence="4">
    <location>
        <begin position="229"/>
        <end position="252"/>
    </location>
</feature>
<dbReference type="GO" id="GO:0006888">
    <property type="term" value="P:endoplasmic reticulum to Golgi vesicle-mediated transport"/>
    <property type="evidence" value="ECO:0007669"/>
    <property type="project" value="TreeGrafter"/>
</dbReference>
<feature type="compositionally biased region" description="Polar residues" evidence="4">
    <location>
        <begin position="434"/>
        <end position="443"/>
    </location>
</feature>
<dbReference type="EMBL" id="JAUEPP010000004">
    <property type="protein sequence ID" value="KAK3345445.1"/>
    <property type="molecule type" value="Genomic_DNA"/>
</dbReference>
<feature type="region of interest" description="Disordered" evidence="4">
    <location>
        <begin position="1"/>
        <end position="325"/>
    </location>
</feature>
<feature type="compositionally biased region" description="Polar residues" evidence="4">
    <location>
        <begin position="63"/>
        <end position="85"/>
    </location>
</feature>
<feature type="compositionally biased region" description="Gly residues" evidence="4">
    <location>
        <begin position="727"/>
        <end position="736"/>
    </location>
</feature>
<feature type="compositionally biased region" description="Low complexity" evidence="4">
    <location>
        <begin position="145"/>
        <end position="154"/>
    </location>
</feature>
<gene>
    <name evidence="6" type="ORF">B0H65DRAFT_509156</name>
</gene>
<dbReference type="RefSeq" id="XP_062682058.1">
    <property type="nucleotide sequence ID" value="XM_062828284.1"/>
</dbReference>
<keyword evidence="7" id="KW-1185">Reference proteome</keyword>
<feature type="compositionally biased region" description="Basic residues" evidence="4">
    <location>
        <begin position="95"/>
        <end position="105"/>
    </location>
</feature>
<reference evidence="6" key="1">
    <citation type="journal article" date="2023" name="Mol. Phylogenet. Evol.">
        <title>Genome-scale phylogeny and comparative genomics of the fungal order Sordariales.</title>
        <authorList>
            <person name="Hensen N."/>
            <person name="Bonometti L."/>
            <person name="Westerberg I."/>
            <person name="Brannstrom I.O."/>
            <person name="Guillou S."/>
            <person name="Cros-Aarteil S."/>
            <person name="Calhoun S."/>
            <person name="Haridas S."/>
            <person name="Kuo A."/>
            <person name="Mondo S."/>
            <person name="Pangilinan J."/>
            <person name="Riley R."/>
            <person name="LaButti K."/>
            <person name="Andreopoulos B."/>
            <person name="Lipzen A."/>
            <person name="Chen C."/>
            <person name="Yan M."/>
            <person name="Daum C."/>
            <person name="Ng V."/>
            <person name="Clum A."/>
            <person name="Steindorff A."/>
            <person name="Ohm R.A."/>
            <person name="Martin F."/>
            <person name="Silar P."/>
            <person name="Natvig D.O."/>
            <person name="Lalanne C."/>
            <person name="Gautier V."/>
            <person name="Ament-Velasquez S.L."/>
            <person name="Kruys A."/>
            <person name="Hutchinson M.I."/>
            <person name="Powell A.J."/>
            <person name="Barry K."/>
            <person name="Miller A.N."/>
            <person name="Grigoriev I.V."/>
            <person name="Debuchy R."/>
            <person name="Gladieux P."/>
            <person name="Hiltunen Thoren M."/>
            <person name="Johannesson H."/>
        </authorList>
    </citation>
    <scope>NUCLEOTIDE SEQUENCE</scope>
    <source>
        <strain evidence="6">CBS 560.94</strain>
    </source>
</reference>
<feature type="compositionally biased region" description="Low complexity" evidence="4">
    <location>
        <begin position="766"/>
        <end position="778"/>
    </location>
</feature>
<evidence type="ECO:0000256" key="3">
    <source>
        <dbReference type="ARBA" id="ARBA00023054"/>
    </source>
</evidence>
<dbReference type="Pfam" id="PF10375">
    <property type="entry name" value="GRAB"/>
    <property type="match status" value="1"/>
</dbReference>
<comment type="caution">
    <text evidence="6">The sequence shown here is derived from an EMBL/GenBank/DDBJ whole genome shotgun (WGS) entry which is preliminary data.</text>
</comment>
<feature type="region of interest" description="Disordered" evidence="4">
    <location>
        <begin position="664"/>
        <end position="795"/>
    </location>
</feature>
<keyword evidence="2" id="KW-0333">Golgi apparatus</keyword>
<dbReference type="PANTHER" id="PTHR18921:SF2">
    <property type="entry name" value="THYROID RECEPTOR-INTERACTING PROTEIN 11"/>
    <property type="match status" value="1"/>
</dbReference>
<dbReference type="GO" id="GO:0005794">
    <property type="term" value="C:Golgi apparatus"/>
    <property type="evidence" value="ECO:0007669"/>
    <property type="project" value="UniProtKB-SubCell"/>
</dbReference>
<accession>A0AAE0JFZ2</accession>
<feature type="compositionally biased region" description="Gly residues" evidence="4">
    <location>
        <begin position="668"/>
        <end position="677"/>
    </location>
</feature>
<evidence type="ECO:0000259" key="5">
    <source>
        <dbReference type="PROSITE" id="PS50913"/>
    </source>
</evidence>
<name>A0AAE0JFZ2_9PEZI</name>
<evidence type="ECO:0000256" key="2">
    <source>
        <dbReference type="ARBA" id="ARBA00023034"/>
    </source>
</evidence>
<dbReference type="InterPro" id="IPR019459">
    <property type="entry name" value="GRAB"/>
</dbReference>
<dbReference type="Gene3D" id="1.20.5.1700">
    <property type="match status" value="1"/>
</dbReference>
<dbReference type="GO" id="GO:0031267">
    <property type="term" value="F:small GTPase binding"/>
    <property type="evidence" value="ECO:0007669"/>
    <property type="project" value="TreeGrafter"/>
</dbReference>
<feature type="domain" description="GRIP" evidence="5">
    <location>
        <begin position="616"/>
        <end position="667"/>
    </location>
</feature>
<feature type="compositionally biased region" description="Gly residues" evidence="4">
    <location>
        <begin position="783"/>
        <end position="795"/>
    </location>
</feature>
<feature type="region of interest" description="Disordered" evidence="4">
    <location>
        <begin position="337"/>
        <end position="366"/>
    </location>
</feature>
<dbReference type="GeneID" id="87865438"/>
<comment type="subcellular location">
    <subcellularLocation>
        <location evidence="1">Golgi apparatus</location>
    </subcellularLocation>
</comment>